<feature type="transmembrane region" description="Helical" evidence="1">
    <location>
        <begin position="439"/>
        <end position="455"/>
    </location>
</feature>
<feature type="transmembrane region" description="Helical" evidence="1">
    <location>
        <begin position="409"/>
        <end position="433"/>
    </location>
</feature>
<dbReference type="AlphaFoldDB" id="A0A918BSG5"/>
<keyword evidence="1" id="KW-1133">Transmembrane helix</keyword>
<feature type="transmembrane region" description="Helical" evidence="1">
    <location>
        <begin position="241"/>
        <end position="258"/>
    </location>
</feature>
<feature type="transmembrane region" description="Helical" evidence="1">
    <location>
        <begin position="43"/>
        <end position="63"/>
    </location>
</feature>
<sequence>MRIDSALMDTRASRVRRVCAGAAFLVMALVPALWLFNKDPEPRRMAILLALGCALACVILLFVQQRRAGGWRPFKEIVAAEFSEMGEGALEAGPDLPDVPRLLPSRRGQQQRAILWGVGVCTAIVGVVALGVGEPQRSSLVQRLHDSGAEFAWVQAEKVSDVRQLSRTGRDPYVATVVVQLPGAASTSPVSATVKTETYERPRPGDEVQVLYAPSQPNLGAVAGDERRLGPELRGETMPAYMRWGLVVLWALGVLAVLNDVHRRHGFRAFSRMNQTDRAIRGQYTRMGQYHHDEAGGRGEPAKGRYLEVHTGSGWVHFLTEIDEPGPPEALRGQRLWLCWDASRGTRGGRLSVKRTPAALVFDSGWVMHGMLNVNKAMALRTAGVSVGKMDGPAERTHPLRVWDPRAKWLLSTSATLFGCYVVTAACAGLLTFDLAPGWRWAVAITGLLSVLVGANPHFNLAPDAVESGGK</sequence>
<reference evidence="2" key="1">
    <citation type="journal article" date="2014" name="Int. J. Syst. Evol. Microbiol.">
        <title>Complete genome sequence of Corynebacterium casei LMG S-19264T (=DSM 44701T), isolated from a smear-ripened cheese.</title>
        <authorList>
            <consortium name="US DOE Joint Genome Institute (JGI-PGF)"/>
            <person name="Walter F."/>
            <person name="Albersmeier A."/>
            <person name="Kalinowski J."/>
            <person name="Ruckert C."/>
        </authorList>
    </citation>
    <scope>NUCLEOTIDE SEQUENCE</scope>
    <source>
        <strain evidence="2">JCM 3131</strain>
    </source>
</reference>
<dbReference type="EMBL" id="BMQK01000026">
    <property type="protein sequence ID" value="GGQ87407.1"/>
    <property type="molecule type" value="Genomic_DNA"/>
</dbReference>
<comment type="caution">
    <text evidence="2">The sequence shown here is derived from an EMBL/GenBank/DDBJ whole genome shotgun (WGS) entry which is preliminary data.</text>
</comment>
<reference evidence="2" key="2">
    <citation type="submission" date="2020-09" db="EMBL/GenBank/DDBJ databases">
        <authorList>
            <person name="Sun Q."/>
            <person name="Ohkuma M."/>
        </authorList>
    </citation>
    <scope>NUCLEOTIDE SEQUENCE</scope>
    <source>
        <strain evidence="2">JCM 3131</strain>
    </source>
</reference>
<name>A0A918BSG5_9ACTN</name>
<dbReference type="Proteomes" id="UP000620156">
    <property type="component" value="Unassembled WGS sequence"/>
</dbReference>
<keyword evidence="1" id="KW-0812">Transmembrane</keyword>
<protein>
    <recommendedName>
        <fullName evidence="4">DUF3592 domain-containing protein</fullName>
    </recommendedName>
</protein>
<evidence type="ECO:0000313" key="2">
    <source>
        <dbReference type="EMBL" id="GGQ87407.1"/>
    </source>
</evidence>
<feature type="transmembrane region" description="Helical" evidence="1">
    <location>
        <begin position="113"/>
        <end position="133"/>
    </location>
</feature>
<evidence type="ECO:0008006" key="4">
    <source>
        <dbReference type="Google" id="ProtNLM"/>
    </source>
</evidence>
<feature type="transmembrane region" description="Helical" evidence="1">
    <location>
        <begin position="18"/>
        <end position="37"/>
    </location>
</feature>
<accession>A0A918BSG5</accession>
<proteinExistence type="predicted"/>
<dbReference type="RefSeq" id="WP_189220563.1">
    <property type="nucleotide sequence ID" value="NZ_BMQK01000026.1"/>
</dbReference>
<organism evidence="2 3">
    <name type="scientific">Streptomyces ruber</name>
    <dbReference type="NCBI Taxonomy" id="83378"/>
    <lineage>
        <taxon>Bacteria</taxon>
        <taxon>Bacillati</taxon>
        <taxon>Actinomycetota</taxon>
        <taxon>Actinomycetes</taxon>
        <taxon>Kitasatosporales</taxon>
        <taxon>Streptomycetaceae</taxon>
        <taxon>Streptomyces</taxon>
    </lineage>
</organism>
<evidence type="ECO:0000313" key="3">
    <source>
        <dbReference type="Proteomes" id="UP000620156"/>
    </source>
</evidence>
<keyword evidence="3" id="KW-1185">Reference proteome</keyword>
<gene>
    <name evidence="2" type="ORF">GCM10010145_66090</name>
</gene>
<evidence type="ECO:0000256" key="1">
    <source>
        <dbReference type="SAM" id="Phobius"/>
    </source>
</evidence>
<keyword evidence="1" id="KW-0472">Membrane</keyword>